<keyword evidence="11" id="KW-1185">Reference proteome</keyword>
<evidence type="ECO:0000256" key="4">
    <source>
        <dbReference type="ARBA" id="ARBA00022692"/>
    </source>
</evidence>
<evidence type="ECO:0000256" key="3">
    <source>
        <dbReference type="ARBA" id="ARBA00022475"/>
    </source>
</evidence>
<organism evidence="10 11">
    <name type="scientific">Microlunatus antarcticus</name>
    <dbReference type="NCBI Taxonomy" id="53388"/>
    <lineage>
        <taxon>Bacteria</taxon>
        <taxon>Bacillati</taxon>
        <taxon>Actinomycetota</taxon>
        <taxon>Actinomycetes</taxon>
        <taxon>Propionibacteriales</taxon>
        <taxon>Propionibacteriaceae</taxon>
        <taxon>Microlunatus</taxon>
    </lineage>
</organism>
<proteinExistence type="inferred from homology"/>
<feature type="transmembrane region" description="Helical" evidence="7">
    <location>
        <begin position="43"/>
        <end position="65"/>
    </location>
</feature>
<comment type="similarity">
    <text evidence="7">Belongs to the binding-protein-dependent transport system permease family.</text>
</comment>
<dbReference type="Proteomes" id="UP000565572">
    <property type="component" value="Unassembled WGS sequence"/>
</dbReference>
<keyword evidence="2 7" id="KW-0813">Transport</keyword>
<keyword evidence="5 7" id="KW-1133">Transmembrane helix</keyword>
<dbReference type="AlphaFoldDB" id="A0A7W5P5V8"/>
<dbReference type="Gene3D" id="1.10.3720.10">
    <property type="entry name" value="MetI-like"/>
    <property type="match status" value="1"/>
</dbReference>
<dbReference type="SUPFAM" id="SSF161098">
    <property type="entry name" value="MetI-like"/>
    <property type="match status" value="1"/>
</dbReference>
<evidence type="ECO:0000259" key="9">
    <source>
        <dbReference type="PROSITE" id="PS50928"/>
    </source>
</evidence>
<dbReference type="EMBL" id="JACHZG010000001">
    <property type="protein sequence ID" value="MBB3325717.1"/>
    <property type="molecule type" value="Genomic_DNA"/>
</dbReference>
<evidence type="ECO:0000256" key="5">
    <source>
        <dbReference type="ARBA" id="ARBA00022989"/>
    </source>
</evidence>
<sequence>MSTGTTGLTTPPRLGRGGAGTLVEGDAPTGSARRRNPNRRMRWAGLLYLAPALAMYTWVVLVPLVQSANYSLYSWDGVSTPTWVGLGNYGDFFTDPDLRAALGHVGVLICFFSFLPIALGMLTAAIISRRNLRGAALFRSLLFLPQVVTTVVTAVVWKFLYTPDGPINTLLRALGLGALAQNWLGDVTWALPALGVIGTWVTFGFCMILFVSGAQSIPQELYEAARMDGAGPVAEFFAVTLPGLRPQLAVALTLTITAALRTFDLVYVATQGGPGSSTTTPALLLYRKAFQNPDVGAAAAIAVVLAIACLLVAILIQRVTERES</sequence>
<name>A0A7W5P5V8_9ACTN</name>
<dbReference type="RefSeq" id="WP_332836646.1">
    <property type="nucleotide sequence ID" value="NZ_JACHZG010000001.1"/>
</dbReference>
<evidence type="ECO:0000256" key="6">
    <source>
        <dbReference type="ARBA" id="ARBA00023136"/>
    </source>
</evidence>
<comment type="subcellular location">
    <subcellularLocation>
        <location evidence="1 7">Cell membrane</location>
        <topology evidence="1 7">Multi-pass membrane protein</topology>
    </subcellularLocation>
</comment>
<evidence type="ECO:0000313" key="11">
    <source>
        <dbReference type="Proteomes" id="UP000565572"/>
    </source>
</evidence>
<evidence type="ECO:0000256" key="2">
    <source>
        <dbReference type="ARBA" id="ARBA00022448"/>
    </source>
</evidence>
<feature type="transmembrane region" description="Helical" evidence="7">
    <location>
        <begin position="140"/>
        <end position="160"/>
    </location>
</feature>
<evidence type="ECO:0000256" key="8">
    <source>
        <dbReference type="SAM" id="MobiDB-lite"/>
    </source>
</evidence>
<dbReference type="PANTHER" id="PTHR43227">
    <property type="entry name" value="BLL4140 PROTEIN"/>
    <property type="match status" value="1"/>
</dbReference>
<dbReference type="GO" id="GO:0055085">
    <property type="term" value="P:transmembrane transport"/>
    <property type="evidence" value="ECO:0007669"/>
    <property type="project" value="InterPro"/>
</dbReference>
<accession>A0A7W5P5V8</accession>
<gene>
    <name evidence="10" type="ORF">FHX39_000661</name>
</gene>
<dbReference type="GO" id="GO:0005886">
    <property type="term" value="C:plasma membrane"/>
    <property type="evidence" value="ECO:0007669"/>
    <property type="project" value="UniProtKB-SubCell"/>
</dbReference>
<feature type="transmembrane region" description="Helical" evidence="7">
    <location>
        <begin position="189"/>
        <end position="211"/>
    </location>
</feature>
<evidence type="ECO:0000256" key="1">
    <source>
        <dbReference type="ARBA" id="ARBA00004651"/>
    </source>
</evidence>
<keyword evidence="6 7" id="KW-0472">Membrane</keyword>
<dbReference type="CDD" id="cd06261">
    <property type="entry name" value="TM_PBP2"/>
    <property type="match status" value="1"/>
</dbReference>
<dbReference type="PANTHER" id="PTHR43227:SF8">
    <property type="entry name" value="DIACETYLCHITOBIOSE UPTAKE SYSTEM PERMEASE PROTEIN DASB"/>
    <property type="match status" value="1"/>
</dbReference>
<protein>
    <submittedName>
        <fullName evidence="10">Raffinose/stachyose/melibiose transport system permease protein</fullName>
    </submittedName>
</protein>
<feature type="region of interest" description="Disordered" evidence="8">
    <location>
        <begin position="1"/>
        <end position="35"/>
    </location>
</feature>
<feature type="transmembrane region" description="Helical" evidence="7">
    <location>
        <begin position="101"/>
        <end position="128"/>
    </location>
</feature>
<keyword evidence="3" id="KW-1003">Cell membrane</keyword>
<comment type="caution">
    <text evidence="10">The sequence shown here is derived from an EMBL/GenBank/DDBJ whole genome shotgun (WGS) entry which is preliminary data.</text>
</comment>
<dbReference type="PROSITE" id="PS50928">
    <property type="entry name" value="ABC_TM1"/>
    <property type="match status" value="1"/>
</dbReference>
<evidence type="ECO:0000256" key="7">
    <source>
        <dbReference type="RuleBase" id="RU363032"/>
    </source>
</evidence>
<reference evidence="10 11" key="1">
    <citation type="submission" date="2020-08" db="EMBL/GenBank/DDBJ databases">
        <title>Sequencing the genomes of 1000 actinobacteria strains.</title>
        <authorList>
            <person name="Klenk H.-P."/>
        </authorList>
    </citation>
    <scope>NUCLEOTIDE SEQUENCE [LARGE SCALE GENOMIC DNA]</scope>
    <source>
        <strain evidence="10 11">DSM 11053</strain>
    </source>
</reference>
<feature type="transmembrane region" description="Helical" evidence="7">
    <location>
        <begin position="295"/>
        <end position="316"/>
    </location>
</feature>
<feature type="domain" description="ABC transmembrane type-1" evidence="9">
    <location>
        <begin position="102"/>
        <end position="316"/>
    </location>
</feature>
<dbReference type="InterPro" id="IPR000515">
    <property type="entry name" value="MetI-like"/>
</dbReference>
<dbReference type="Pfam" id="PF00528">
    <property type="entry name" value="BPD_transp_1"/>
    <property type="match status" value="1"/>
</dbReference>
<dbReference type="InterPro" id="IPR035906">
    <property type="entry name" value="MetI-like_sf"/>
</dbReference>
<evidence type="ECO:0000313" key="10">
    <source>
        <dbReference type="EMBL" id="MBB3325717.1"/>
    </source>
</evidence>
<keyword evidence="4 7" id="KW-0812">Transmembrane</keyword>
<feature type="compositionally biased region" description="Low complexity" evidence="8">
    <location>
        <begin position="1"/>
        <end position="14"/>
    </location>
</feature>
<dbReference type="InterPro" id="IPR050809">
    <property type="entry name" value="UgpAE/MalFG_permease"/>
</dbReference>